<reference evidence="2 3" key="1">
    <citation type="journal article" date="2017" name="Int. J. Syst. Evol. Microbiol.">
        <title>Bacillus mangrovi sp. nov., isolated from a sediment sample from a mangrove forest.</title>
        <authorList>
            <person name="Gupta V."/>
            <person name="Singh P.K."/>
            <person name="Korpole S."/>
            <person name="Tanuku N.R.S."/>
            <person name="Pinnaka A.K."/>
        </authorList>
    </citation>
    <scope>NUCLEOTIDE SEQUENCE [LARGE SCALE GENOMIC DNA]</scope>
    <source>
        <strain evidence="2 3">KCTC 33872</strain>
    </source>
</reference>
<accession>A0A7X2V535</accession>
<sequence>MTHEEKPKAKMTLQEAMKNKLNAKKAEQSGGTAENNLVKSTKKMTSQMTKKPNNQRRRTGV</sequence>
<evidence type="ECO:0000256" key="1">
    <source>
        <dbReference type="SAM" id="MobiDB-lite"/>
    </source>
</evidence>
<name>A0A7X2V535_9BACI</name>
<evidence type="ECO:0000313" key="3">
    <source>
        <dbReference type="Proteomes" id="UP000434639"/>
    </source>
</evidence>
<dbReference type="EMBL" id="WMIB01000007">
    <property type="protein sequence ID" value="MTH53638.1"/>
    <property type="molecule type" value="Genomic_DNA"/>
</dbReference>
<dbReference type="Proteomes" id="UP000434639">
    <property type="component" value="Unassembled WGS sequence"/>
</dbReference>
<evidence type="ECO:0000313" key="2">
    <source>
        <dbReference type="EMBL" id="MTH53638.1"/>
    </source>
</evidence>
<proteinExistence type="predicted"/>
<organism evidence="2 3">
    <name type="scientific">Metabacillus mangrovi</name>
    <dbReference type="NCBI Taxonomy" id="1491830"/>
    <lineage>
        <taxon>Bacteria</taxon>
        <taxon>Bacillati</taxon>
        <taxon>Bacillota</taxon>
        <taxon>Bacilli</taxon>
        <taxon>Bacillales</taxon>
        <taxon>Bacillaceae</taxon>
        <taxon>Metabacillus</taxon>
    </lineage>
</organism>
<feature type="compositionally biased region" description="Polar residues" evidence="1">
    <location>
        <begin position="29"/>
        <end position="38"/>
    </location>
</feature>
<comment type="caution">
    <text evidence="2">The sequence shown here is derived from an EMBL/GenBank/DDBJ whole genome shotgun (WGS) entry which is preliminary data.</text>
</comment>
<dbReference type="OrthoDB" id="2737184at2"/>
<keyword evidence="3" id="KW-1185">Reference proteome</keyword>
<dbReference type="AlphaFoldDB" id="A0A7X2V535"/>
<gene>
    <name evidence="2" type="ORF">GKZ89_09505</name>
</gene>
<protein>
    <submittedName>
        <fullName evidence="2">Uncharacterized protein</fullName>
    </submittedName>
</protein>
<feature type="region of interest" description="Disordered" evidence="1">
    <location>
        <begin position="1"/>
        <end position="61"/>
    </location>
</feature>
<dbReference type="RefSeq" id="WP_155112169.1">
    <property type="nucleotide sequence ID" value="NZ_WMIB01000007.1"/>
</dbReference>